<accession>I7M783</accession>
<name>I7M783_TETTS</name>
<dbReference type="EMBL" id="GG662794">
    <property type="protein sequence ID" value="EAR90743.2"/>
    <property type="molecule type" value="Genomic_DNA"/>
</dbReference>
<keyword evidence="1" id="KW-1133">Transmembrane helix</keyword>
<dbReference type="OrthoDB" id="77931at2759"/>
<proteinExistence type="predicted"/>
<evidence type="ECO:0000256" key="1">
    <source>
        <dbReference type="SAM" id="Phobius"/>
    </source>
</evidence>
<evidence type="ECO:0000313" key="3">
    <source>
        <dbReference type="Proteomes" id="UP000009168"/>
    </source>
</evidence>
<dbReference type="RefSeq" id="XP_001010988.2">
    <property type="nucleotide sequence ID" value="XM_001010988.2"/>
</dbReference>
<organism evidence="2 3">
    <name type="scientific">Tetrahymena thermophila (strain SB210)</name>
    <dbReference type="NCBI Taxonomy" id="312017"/>
    <lineage>
        <taxon>Eukaryota</taxon>
        <taxon>Sar</taxon>
        <taxon>Alveolata</taxon>
        <taxon>Ciliophora</taxon>
        <taxon>Intramacronucleata</taxon>
        <taxon>Oligohymenophorea</taxon>
        <taxon>Hymenostomatida</taxon>
        <taxon>Tetrahymenina</taxon>
        <taxon>Tetrahymenidae</taxon>
        <taxon>Tetrahymena</taxon>
    </lineage>
</organism>
<dbReference type="AlphaFoldDB" id="I7M783"/>
<keyword evidence="1" id="KW-0472">Membrane</keyword>
<reference evidence="3" key="1">
    <citation type="journal article" date="2006" name="PLoS Biol.">
        <title>Macronuclear genome sequence of the ciliate Tetrahymena thermophila, a model eukaryote.</title>
        <authorList>
            <person name="Eisen J.A."/>
            <person name="Coyne R.S."/>
            <person name="Wu M."/>
            <person name="Wu D."/>
            <person name="Thiagarajan M."/>
            <person name="Wortman J.R."/>
            <person name="Badger J.H."/>
            <person name="Ren Q."/>
            <person name="Amedeo P."/>
            <person name="Jones K.M."/>
            <person name="Tallon L.J."/>
            <person name="Delcher A.L."/>
            <person name="Salzberg S.L."/>
            <person name="Silva J.C."/>
            <person name="Haas B.J."/>
            <person name="Majoros W.H."/>
            <person name="Farzad M."/>
            <person name="Carlton J.M."/>
            <person name="Smith R.K. Jr."/>
            <person name="Garg J."/>
            <person name="Pearlman R.E."/>
            <person name="Karrer K.M."/>
            <person name="Sun L."/>
            <person name="Manning G."/>
            <person name="Elde N.C."/>
            <person name="Turkewitz A.P."/>
            <person name="Asai D.J."/>
            <person name="Wilkes D.E."/>
            <person name="Wang Y."/>
            <person name="Cai H."/>
            <person name="Collins K."/>
            <person name="Stewart B.A."/>
            <person name="Lee S.R."/>
            <person name="Wilamowska K."/>
            <person name="Weinberg Z."/>
            <person name="Ruzzo W.L."/>
            <person name="Wloga D."/>
            <person name="Gaertig J."/>
            <person name="Frankel J."/>
            <person name="Tsao C.-C."/>
            <person name="Gorovsky M.A."/>
            <person name="Keeling P.J."/>
            <person name="Waller R.F."/>
            <person name="Patron N.J."/>
            <person name="Cherry J.M."/>
            <person name="Stover N.A."/>
            <person name="Krieger C.J."/>
            <person name="del Toro C."/>
            <person name="Ryder H.F."/>
            <person name="Williamson S.C."/>
            <person name="Barbeau R.A."/>
            <person name="Hamilton E.P."/>
            <person name="Orias E."/>
        </authorList>
    </citation>
    <scope>NUCLEOTIDE SEQUENCE [LARGE SCALE GENOMIC DNA]</scope>
    <source>
        <strain evidence="3">SB210</strain>
    </source>
</reference>
<keyword evidence="1 2" id="KW-0812">Transmembrane</keyword>
<keyword evidence="3" id="KW-1185">Reference proteome</keyword>
<dbReference type="Proteomes" id="UP000009168">
    <property type="component" value="Unassembled WGS sequence"/>
</dbReference>
<dbReference type="GeneID" id="7837073"/>
<protein>
    <submittedName>
        <fullName evidence="2">Transmembrane protein, putative</fullName>
    </submittedName>
</protein>
<dbReference type="KEGG" id="tet:TTHERM_00709550"/>
<evidence type="ECO:0000313" key="2">
    <source>
        <dbReference type="EMBL" id="EAR90743.2"/>
    </source>
</evidence>
<feature type="transmembrane region" description="Helical" evidence="1">
    <location>
        <begin position="144"/>
        <end position="163"/>
    </location>
</feature>
<dbReference type="InParanoid" id="I7M783"/>
<sequence length="1028" mass="120609">MKKTIKFNQLYFQQKYLSIKKFLISNRIFNKIKNQENTKIINFLTIADDRYEQLLTIQREISVLTFQQNKYPNNKINFIYFDLEIQEKLLFIKYLIQDFCEVFLILSFKKYSLRNIKLLINQLFMTIIVRANYKKQIKIMVDKIKIFNIFLILIIALLQQRYVECQIKAFSDRILAQYCDQMLIEQLEQQNISYQCQNTVIFIQNLDTIELELQIKDHYVYSPIYINNANYVKIKQLIISDSSFKFIDYFISLRNINRLEIGLFKVSNMQKQDFINLMEGYTIKDCLIDQLQISSQEGFDDYYSIRIKSDLLAIGEIYIQNIFNIFSQLNGQNQLSVNEIFISQNINPEKLENFSNFQMQYLSNQSILINILSIEVNNIQNVQKLGEQKFAYIEILTYDKSEISEIIVKQISYTSSQTKFQNYGIVQFKTEQRKTLISLNSIQYQQIDSQYYLQIQMDQFFECLIHKITIQNFGNSLMESQYQNSLFKLKYINKMGIESINFKQNCLVNGTLINGSVDQFEIFQLQVEQFVTFQQTLLELQNSQLIKIINLNIENCKINGYLFNLKNIFQLFCINASLNKIQFSQKSLFYLQNVNYLYIDKVQLKNFETFQQQSAILQIQSLDVDHENTIQFESIIADLKTNKNLQFLNFYGILSQIQIQSSQIINGSSINFGGCLNFQFDEKQKFQNIVLQLSSTVLNQCQSKYLGGAVSGISLSQLTVESKIINSSSNISGGIYQLKPDNQQNQDIFFNNTGYLTSNNYNKQSIEVKIENIYEINLENDDARLLITIDDYLYPGLKYLIRIAIKVDGEWYQQYSEQSFFGNIYDLIVDPSDNYIAKTPPKLQKINYPFILWYAENVEFDAKQTIDFKLNNINLVKQYSLDTKQYKLFHGCKDQGMEKVYLEKNNKQQFVCRYCENMKAGYQGTCQICQADLFSECYGNYSKLREPYWRSSFTIDPAEIFYCSNNPQNCIGGSGAGNELCYQGHVGPQCLDCDIRGAYWGEKYSSAGFFQCSFKLILLLFNLLNFQI</sequence>
<gene>
    <name evidence="2" type="ORF">TTHERM_00709550</name>
</gene>